<proteinExistence type="predicted"/>
<feature type="transmembrane region" description="Helical" evidence="1">
    <location>
        <begin position="6"/>
        <end position="23"/>
    </location>
</feature>
<evidence type="ECO:0000313" key="3">
    <source>
        <dbReference type="EMBL" id="CAF1109381.1"/>
    </source>
</evidence>
<feature type="transmembrane region" description="Helical" evidence="1">
    <location>
        <begin position="147"/>
        <end position="167"/>
    </location>
</feature>
<accession>A0A814JNL6</accession>
<evidence type="ECO:0000313" key="5">
    <source>
        <dbReference type="EMBL" id="CAF3799893.1"/>
    </source>
</evidence>
<evidence type="ECO:0000313" key="2">
    <source>
        <dbReference type="EMBL" id="CAF1038030.1"/>
    </source>
</evidence>
<organism evidence="2 6">
    <name type="scientific">Rotaria sordida</name>
    <dbReference type="NCBI Taxonomy" id="392033"/>
    <lineage>
        <taxon>Eukaryota</taxon>
        <taxon>Metazoa</taxon>
        <taxon>Spiralia</taxon>
        <taxon>Gnathifera</taxon>
        <taxon>Rotifera</taxon>
        <taxon>Eurotatoria</taxon>
        <taxon>Bdelloidea</taxon>
        <taxon>Philodinida</taxon>
        <taxon>Philodinidae</taxon>
        <taxon>Rotaria</taxon>
    </lineage>
</organism>
<keyword evidence="1" id="KW-0812">Transmembrane</keyword>
<dbReference type="EMBL" id="CAJNOU010000580">
    <property type="protein sequence ID" value="CAF1038030.1"/>
    <property type="molecule type" value="Genomic_DNA"/>
</dbReference>
<dbReference type="Proteomes" id="UP000663889">
    <property type="component" value="Unassembled WGS sequence"/>
</dbReference>
<dbReference type="EMBL" id="CAJOBE010002108">
    <property type="protein sequence ID" value="CAF3799893.1"/>
    <property type="molecule type" value="Genomic_DNA"/>
</dbReference>
<reference evidence="2" key="1">
    <citation type="submission" date="2021-02" db="EMBL/GenBank/DDBJ databases">
        <authorList>
            <person name="Nowell W R."/>
        </authorList>
    </citation>
    <scope>NUCLEOTIDE SEQUENCE</scope>
</reference>
<dbReference type="Proteomes" id="UP000663874">
    <property type="component" value="Unassembled WGS sequence"/>
</dbReference>
<dbReference type="EMBL" id="CAJOAX010002310">
    <property type="protein sequence ID" value="CAF3786801.1"/>
    <property type="molecule type" value="Genomic_DNA"/>
</dbReference>
<evidence type="ECO:0000256" key="1">
    <source>
        <dbReference type="SAM" id="Phobius"/>
    </source>
</evidence>
<keyword evidence="1" id="KW-1133">Transmembrane helix</keyword>
<feature type="transmembrane region" description="Helical" evidence="1">
    <location>
        <begin position="88"/>
        <end position="107"/>
    </location>
</feature>
<keyword evidence="1" id="KW-0472">Membrane</keyword>
<gene>
    <name evidence="5" type="ORF">FNK824_LOCUS14942</name>
    <name evidence="4" type="ORF">OTI717_LOCUS17485</name>
    <name evidence="3" type="ORF">RFH988_LOCUS19751</name>
    <name evidence="2" type="ORF">SEV965_LOCUS12674</name>
</gene>
<comment type="caution">
    <text evidence="2">The sequence shown here is derived from an EMBL/GenBank/DDBJ whole genome shotgun (WGS) entry which is preliminary data.</text>
</comment>
<dbReference type="EMBL" id="CAJNOO010001175">
    <property type="protein sequence ID" value="CAF1109381.1"/>
    <property type="molecule type" value="Genomic_DNA"/>
</dbReference>
<dbReference type="Proteomes" id="UP000663882">
    <property type="component" value="Unassembled WGS sequence"/>
</dbReference>
<sequence length="201" mass="23389">MRKTIYLVILVNFTILAFETSIAHKHFVPRPDKVHLGPLAYPRRWGHWCSDDSECGLGFCQAYICQCYYGYITWHFMETCTYQQRTKLTAFLVSFFVGTLGIDWFVLSRGNAGYIIAGIVKLLISLGCFIGWPLLFVSRSKKSRKYIAINSFINAILTAASVIWWLTDWIRILANVFYDGNGAPLQRWGYDYYYNRIPYRV</sequence>
<dbReference type="Proteomes" id="UP000663823">
    <property type="component" value="Unassembled WGS sequence"/>
</dbReference>
<evidence type="ECO:0000313" key="4">
    <source>
        <dbReference type="EMBL" id="CAF3786801.1"/>
    </source>
</evidence>
<protein>
    <submittedName>
        <fullName evidence="2">Uncharacterized protein</fullName>
    </submittedName>
</protein>
<feature type="transmembrane region" description="Helical" evidence="1">
    <location>
        <begin position="113"/>
        <end position="135"/>
    </location>
</feature>
<name>A0A814JNL6_9BILA</name>
<dbReference type="OrthoDB" id="9982431at2759"/>
<dbReference type="AlphaFoldDB" id="A0A814JNL6"/>
<evidence type="ECO:0000313" key="6">
    <source>
        <dbReference type="Proteomes" id="UP000663889"/>
    </source>
</evidence>